<accession>A0A067DCS3</accession>
<gene>
    <name evidence="1" type="ORF">CISIN_1g048554mg</name>
</gene>
<name>A0A067DCS3_CITSI</name>
<reference evidence="1 2" key="1">
    <citation type="submission" date="2014-04" db="EMBL/GenBank/DDBJ databases">
        <authorList>
            <consortium name="International Citrus Genome Consortium"/>
            <person name="Gmitter F."/>
            <person name="Chen C."/>
            <person name="Farmerie W."/>
            <person name="Harkins T."/>
            <person name="Desany B."/>
            <person name="Mohiuddin M."/>
            <person name="Kodira C."/>
            <person name="Borodovsky M."/>
            <person name="Lomsadze A."/>
            <person name="Burns P."/>
            <person name="Jenkins J."/>
            <person name="Prochnik S."/>
            <person name="Shu S."/>
            <person name="Chapman J."/>
            <person name="Pitluck S."/>
            <person name="Schmutz J."/>
            <person name="Rokhsar D."/>
        </authorList>
    </citation>
    <scope>NUCLEOTIDE SEQUENCE</scope>
</reference>
<dbReference type="SMR" id="A0A067DCS3"/>
<protein>
    <submittedName>
        <fullName evidence="1">Uncharacterized protein</fullName>
    </submittedName>
</protein>
<evidence type="ECO:0000313" key="1">
    <source>
        <dbReference type="EMBL" id="KDO40633.1"/>
    </source>
</evidence>
<feature type="non-terminal residue" evidence="1">
    <location>
        <position position="1"/>
    </location>
</feature>
<keyword evidence="2" id="KW-1185">Reference proteome</keyword>
<dbReference type="EMBL" id="KK785876">
    <property type="protein sequence ID" value="KDO40633.1"/>
    <property type="molecule type" value="Genomic_DNA"/>
</dbReference>
<organism evidence="1 2">
    <name type="scientific">Citrus sinensis</name>
    <name type="common">Sweet orange</name>
    <name type="synonym">Citrus aurantium var. sinensis</name>
    <dbReference type="NCBI Taxonomy" id="2711"/>
    <lineage>
        <taxon>Eukaryota</taxon>
        <taxon>Viridiplantae</taxon>
        <taxon>Streptophyta</taxon>
        <taxon>Embryophyta</taxon>
        <taxon>Tracheophyta</taxon>
        <taxon>Spermatophyta</taxon>
        <taxon>Magnoliopsida</taxon>
        <taxon>eudicotyledons</taxon>
        <taxon>Gunneridae</taxon>
        <taxon>Pentapetalae</taxon>
        <taxon>rosids</taxon>
        <taxon>malvids</taxon>
        <taxon>Sapindales</taxon>
        <taxon>Rutaceae</taxon>
        <taxon>Aurantioideae</taxon>
        <taxon>Citrus</taxon>
    </lineage>
</organism>
<dbReference type="AlphaFoldDB" id="A0A067DCS3"/>
<dbReference type="STRING" id="2711.A0A067DCS3"/>
<dbReference type="Proteomes" id="UP000027120">
    <property type="component" value="Unassembled WGS sequence"/>
</dbReference>
<sequence length="82" mass="9536">FIEVDNNDIDMAVQKVTLMSWEDQKKVLKIVKKTGRSVKLWPYSYNPNGDFGYYPQSPYSHIFDELTDAMFSDENPHACSLK</sequence>
<evidence type="ECO:0000313" key="2">
    <source>
        <dbReference type="Proteomes" id="UP000027120"/>
    </source>
</evidence>
<proteinExistence type="predicted"/>